<reference evidence="3" key="1">
    <citation type="journal article" date="2019" name="Int. J. Syst. Evol. Microbiol.">
        <title>The Global Catalogue of Microorganisms (GCM) 10K type strain sequencing project: providing services to taxonomists for standard genome sequencing and annotation.</title>
        <authorList>
            <consortium name="The Broad Institute Genomics Platform"/>
            <consortium name="The Broad Institute Genome Sequencing Center for Infectious Disease"/>
            <person name="Wu L."/>
            <person name="Ma J."/>
        </authorList>
    </citation>
    <scope>NUCLEOTIDE SEQUENCE [LARGE SCALE GENOMIC DNA]</scope>
    <source>
        <strain evidence="3">KACC 11904</strain>
    </source>
</reference>
<dbReference type="PANTHER" id="PTHR43610">
    <property type="entry name" value="BLL6696 PROTEIN"/>
    <property type="match status" value="1"/>
</dbReference>
<dbReference type="InterPro" id="IPR016181">
    <property type="entry name" value="Acyl_CoA_acyltransferase"/>
</dbReference>
<keyword evidence="3" id="KW-1185">Reference proteome</keyword>
<dbReference type="EMBL" id="JBHSMJ010000006">
    <property type="protein sequence ID" value="MFC5447371.1"/>
    <property type="molecule type" value="Genomic_DNA"/>
</dbReference>
<gene>
    <name evidence="2" type="ORF">ACFPOG_03810</name>
</gene>
<evidence type="ECO:0000313" key="2">
    <source>
        <dbReference type="EMBL" id="MFC5447371.1"/>
    </source>
</evidence>
<name>A0ABW0K3G2_9BACL</name>
<dbReference type="InterPro" id="IPR000182">
    <property type="entry name" value="GNAT_dom"/>
</dbReference>
<organism evidence="2 3">
    <name type="scientific">Paenibacillus aestuarii</name>
    <dbReference type="NCBI Taxonomy" id="516965"/>
    <lineage>
        <taxon>Bacteria</taxon>
        <taxon>Bacillati</taxon>
        <taxon>Bacillota</taxon>
        <taxon>Bacilli</taxon>
        <taxon>Bacillales</taxon>
        <taxon>Paenibacillaceae</taxon>
        <taxon>Paenibacillus</taxon>
    </lineage>
</organism>
<evidence type="ECO:0000259" key="1">
    <source>
        <dbReference type="Pfam" id="PF13302"/>
    </source>
</evidence>
<proteinExistence type="predicted"/>
<accession>A0ABW0K3G2</accession>
<dbReference type="Pfam" id="PF13302">
    <property type="entry name" value="Acetyltransf_3"/>
    <property type="match status" value="1"/>
</dbReference>
<comment type="caution">
    <text evidence="2">The sequence shown here is derived from an EMBL/GenBank/DDBJ whole genome shotgun (WGS) entry which is preliminary data.</text>
</comment>
<feature type="domain" description="N-acetyltransferase" evidence="1">
    <location>
        <begin position="13"/>
        <end position="151"/>
    </location>
</feature>
<dbReference type="Gene3D" id="3.40.630.30">
    <property type="match status" value="1"/>
</dbReference>
<dbReference type="PANTHER" id="PTHR43610:SF1">
    <property type="entry name" value="N-ACETYLTRANSFERASE DOMAIN-CONTAINING PROTEIN"/>
    <property type="match status" value="1"/>
</dbReference>
<dbReference type="Proteomes" id="UP001596044">
    <property type="component" value="Unassembled WGS sequence"/>
</dbReference>
<dbReference type="SUPFAM" id="SSF55729">
    <property type="entry name" value="Acyl-CoA N-acyltransferases (Nat)"/>
    <property type="match status" value="1"/>
</dbReference>
<protein>
    <submittedName>
        <fullName evidence="2">GNAT family protein</fullName>
    </submittedName>
</protein>
<dbReference type="RefSeq" id="WP_270885723.1">
    <property type="nucleotide sequence ID" value="NZ_JAQFVF010000090.1"/>
</dbReference>
<evidence type="ECO:0000313" key="3">
    <source>
        <dbReference type="Proteomes" id="UP001596044"/>
    </source>
</evidence>
<sequence length="199" mass="23210">MNIKPIALEGAHITLLPMNECHIDELTAAANDERIWGYMEPLMDRKAVERFVKQTVKEQQEGLCLPFSVYDKSSDKLVGSTRLFDISTAHRNGEIGFTWYNPSVWRTYVNTECKFLLLRYCFESLGMIRVQLKADLRNQRSLTAIARLGAQREGVLRQHRVLHDGYIRDTVMFSIIDQEWPQVKSRLEEIMYKKDRVTP</sequence>